<dbReference type="eggNOG" id="COG0807">
    <property type="taxonomic scope" value="Bacteria"/>
</dbReference>
<dbReference type="PATRIC" id="fig|1297742.4.peg.6992"/>
<dbReference type="AlphaFoldDB" id="A0A0H4X2V8"/>
<dbReference type="RefSeq" id="WP_002637708.1">
    <property type="nucleotide sequence ID" value="NZ_CP012109.1"/>
</dbReference>
<accession>A0A0H4X2V8</accession>
<dbReference type="Pfam" id="PF07958">
    <property type="entry name" value="DUF1688"/>
    <property type="match status" value="1"/>
</dbReference>
<dbReference type="KEGG" id="mym:A176_006893"/>
<dbReference type="OrthoDB" id="9779699at2"/>
<dbReference type="PANTHER" id="PTHR31687">
    <property type="match status" value="1"/>
</dbReference>
<evidence type="ECO:0000313" key="2">
    <source>
        <dbReference type="EMBL" id="AKQ69981.1"/>
    </source>
</evidence>
<proteinExistence type="predicted"/>
<dbReference type="InterPro" id="IPR012469">
    <property type="entry name" value="DUF1688"/>
</dbReference>
<feature type="region of interest" description="Disordered" evidence="1">
    <location>
        <begin position="384"/>
        <end position="403"/>
    </location>
</feature>
<name>A0A0H4X2V8_9BACT</name>
<reference evidence="2 3" key="1">
    <citation type="journal article" date="2016" name="PLoS ONE">
        <title>Complete Genome Sequence and Comparative Genomics of a Novel Myxobacterium Myxococcus hansupus.</title>
        <authorList>
            <person name="Sharma G."/>
            <person name="Narwani T."/>
            <person name="Subramanian S."/>
        </authorList>
    </citation>
    <scope>NUCLEOTIDE SEQUENCE [LARGE SCALE GENOMIC DNA]</scope>
    <source>
        <strain evidence="3">mixupus</strain>
    </source>
</reference>
<evidence type="ECO:0000313" key="3">
    <source>
        <dbReference type="Proteomes" id="UP000009026"/>
    </source>
</evidence>
<dbReference type="STRING" id="1297742.A176_006893"/>
<evidence type="ECO:0000256" key="1">
    <source>
        <dbReference type="SAM" id="MobiDB-lite"/>
    </source>
</evidence>
<sequence length="403" mass="43985">MSDSALAKSDLSPAVAWLRTPSAIRERCHQLLDLGLAGKLEHFRVEPSRLPIVVDTVLHVTREHYPTLDVPLHSRWRHFDVGGVARLEELEARLKDATLQERARAKLDLVVVSVLLDAGSGPHWRYQEAGGKTWVRSEGLAVASFRMFMEGRFSSDPDRPLRVDAEALGRLTRESLAQGMQVTDANPVDGLDGRLHLLHGLAKVLPRPGALLDIITAQQRSVRAAELLGLVLEVLGPIWPGRVMVDAVNLGDVWPHPALGPVESLEALVPFHKLSQWLTYSLVEPLSEAGVLVTELDGLTGLPEYRNGGLLVDLGVLSPREPRIITQSFHPGDEPIVEWRALTVALLDRVAALVRGRLGLSAEELPLGKVLQGGTWTAGRRVAAERRPGGGPPIRVDSDGTVF</sequence>
<keyword evidence="3" id="KW-1185">Reference proteome</keyword>
<organism evidence="2 3">
    <name type="scientific">Pseudomyxococcus hansupus</name>
    <dbReference type="NCBI Taxonomy" id="1297742"/>
    <lineage>
        <taxon>Bacteria</taxon>
        <taxon>Pseudomonadati</taxon>
        <taxon>Myxococcota</taxon>
        <taxon>Myxococcia</taxon>
        <taxon>Myxococcales</taxon>
        <taxon>Cystobacterineae</taxon>
        <taxon>Myxococcaceae</taxon>
        <taxon>Pseudomyxococcus</taxon>
    </lineage>
</organism>
<dbReference type="Proteomes" id="UP000009026">
    <property type="component" value="Chromosome"/>
</dbReference>
<dbReference type="EMBL" id="CP012109">
    <property type="protein sequence ID" value="AKQ69981.1"/>
    <property type="molecule type" value="Genomic_DNA"/>
</dbReference>
<protein>
    <submittedName>
        <fullName evidence="2">Putative pyrimidine-degrading protein DUF1688</fullName>
    </submittedName>
</protein>
<gene>
    <name evidence="2" type="ORF">A176_006893</name>
</gene>
<dbReference type="PANTHER" id="PTHR31687:SF3">
    <property type="entry name" value="PROTEIN URG3"/>
    <property type="match status" value="1"/>
</dbReference>